<proteinExistence type="predicted"/>
<organism evidence="2 3">
    <name type="scientific">Deinococcus depolymerans</name>
    <dbReference type="NCBI Taxonomy" id="392408"/>
    <lineage>
        <taxon>Bacteria</taxon>
        <taxon>Thermotogati</taxon>
        <taxon>Deinococcota</taxon>
        <taxon>Deinococci</taxon>
        <taxon>Deinococcales</taxon>
        <taxon>Deinococcaceae</taxon>
        <taxon>Deinococcus</taxon>
    </lineage>
</organism>
<evidence type="ECO:0000313" key="3">
    <source>
        <dbReference type="Proteomes" id="UP001500191"/>
    </source>
</evidence>
<evidence type="ECO:0000313" key="2">
    <source>
        <dbReference type="EMBL" id="GAA0520655.1"/>
    </source>
</evidence>
<reference evidence="2 3" key="1">
    <citation type="journal article" date="2019" name="Int. J. Syst. Evol. Microbiol.">
        <title>The Global Catalogue of Microorganisms (GCM) 10K type strain sequencing project: providing services to taxonomists for standard genome sequencing and annotation.</title>
        <authorList>
            <consortium name="The Broad Institute Genomics Platform"/>
            <consortium name="The Broad Institute Genome Sequencing Center for Infectious Disease"/>
            <person name="Wu L."/>
            <person name="Ma J."/>
        </authorList>
    </citation>
    <scope>NUCLEOTIDE SEQUENCE [LARGE SCALE GENOMIC DNA]</scope>
    <source>
        <strain evidence="2 3">JCM 14368</strain>
    </source>
</reference>
<dbReference type="Proteomes" id="UP001500191">
    <property type="component" value="Unassembled WGS sequence"/>
</dbReference>
<feature type="compositionally biased region" description="Polar residues" evidence="1">
    <location>
        <begin position="29"/>
        <end position="44"/>
    </location>
</feature>
<dbReference type="EMBL" id="BAAADB010000030">
    <property type="protein sequence ID" value="GAA0520655.1"/>
    <property type="molecule type" value="Genomic_DNA"/>
</dbReference>
<sequence length="66" mass="6801">MKALGGSPVRGGPVSAARGRARGIRVTPYQPSRVSSTQHASQRRPSPGGVSGRDVKAVTLPIVPAR</sequence>
<accession>A0ABN1CK19</accession>
<keyword evidence="3" id="KW-1185">Reference proteome</keyword>
<comment type="caution">
    <text evidence="2">The sequence shown here is derived from an EMBL/GenBank/DDBJ whole genome shotgun (WGS) entry which is preliminary data.</text>
</comment>
<evidence type="ECO:0000256" key="1">
    <source>
        <dbReference type="SAM" id="MobiDB-lite"/>
    </source>
</evidence>
<feature type="region of interest" description="Disordered" evidence="1">
    <location>
        <begin position="1"/>
        <end position="66"/>
    </location>
</feature>
<name>A0ABN1CK19_9DEIO</name>
<protein>
    <submittedName>
        <fullName evidence="2">Uncharacterized protein</fullName>
    </submittedName>
</protein>
<gene>
    <name evidence="2" type="ORF">GCM10008937_30290</name>
</gene>